<keyword evidence="6" id="KW-1185">Reference proteome</keyword>
<feature type="domain" description="Ketoreductase" evidence="4">
    <location>
        <begin position="9"/>
        <end position="191"/>
    </location>
</feature>
<dbReference type="PRINTS" id="PR01397">
    <property type="entry name" value="DHBDHDRGNASE"/>
</dbReference>
<evidence type="ECO:0000313" key="6">
    <source>
        <dbReference type="Proteomes" id="UP001165685"/>
    </source>
</evidence>
<protein>
    <recommendedName>
        <fullName evidence="3">2,3-dihydro-2,3-dihydroxybenzoate dehydrogenase</fullName>
        <ecNumber evidence="3">1.3.1.28</ecNumber>
    </recommendedName>
</protein>
<accession>A0ABT4TW47</accession>
<organism evidence="5 6">
    <name type="scientific">Nocardiopsis suaedae</name>
    <dbReference type="NCBI Taxonomy" id="3018444"/>
    <lineage>
        <taxon>Bacteria</taxon>
        <taxon>Bacillati</taxon>
        <taxon>Actinomycetota</taxon>
        <taxon>Actinomycetes</taxon>
        <taxon>Streptosporangiales</taxon>
        <taxon>Nocardiopsidaceae</taxon>
        <taxon>Nocardiopsis</taxon>
    </lineage>
</organism>
<dbReference type="PANTHER" id="PTHR43669">
    <property type="entry name" value="5-KETO-D-GLUCONATE 5-REDUCTASE"/>
    <property type="match status" value="1"/>
</dbReference>
<dbReference type="InterPro" id="IPR003560">
    <property type="entry name" value="DHB_DH"/>
</dbReference>
<dbReference type="EMBL" id="JAQFWP010000117">
    <property type="protein sequence ID" value="MDA2808931.1"/>
    <property type="molecule type" value="Genomic_DNA"/>
</dbReference>
<dbReference type="EC" id="1.3.1.28" evidence="3"/>
<dbReference type="PANTHER" id="PTHR43669:SF3">
    <property type="entry name" value="ALCOHOL DEHYDROGENASE, PUTATIVE (AFU_ORTHOLOGUE AFUA_3G03445)-RELATED"/>
    <property type="match status" value="1"/>
</dbReference>
<reference evidence="5" key="1">
    <citation type="submission" date="2023-01" db="EMBL/GenBank/DDBJ databases">
        <title>Draft genome sequence of Nocardiopsis sp. LSu2-4 isolated from halophytes.</title>
        <authorList>
            <person name="Duangmal K."/>
            <person name="Chantavorakit T."/>
        </authorList>
    </citation>
    <scope>NUCLEOTIDE SEQUENCE</scope>
    <source>
        <strain evidence="5">LSu2-4</strain>
    </source>
</reference>
<dbReference type="InterPro" id="IPR002347">
    <property type="entry name" value="SDR_fam"/>
</dbReference>
<dbReference type="SMART" id="SM00822">
    <property type="entry name" value="PKS_KR"/>
    <property type="match status" value="1"/>
</dbReference>
<proteinExistence type="inferred from homology"/>
<dbReference type="Gene3D" id="3.40.50.720">
    <property type="entry name" value="NAD(P)-binding Rossmann-like Domain"/>
    <property type="match status" value="1"/>
</dbReference>
<evidence type="ECO:0000256" key="3">
    <source>
        <dbReference type="NCBIfam" id="TIGR04316"/>
    </source>
</evidence>
<sequence>MSHNGIEGTVALVTGAAQGIGRAVARAFADAGARVAALDTAKEPLDATVAEIAAGGGAARAYPCDVRDAAAVEDAFDAAERALGPVEHAVSVAGVLRTGPGAATSDADWADLIAVNATGAFHVLRAAARRMAPRGSGTITTVGSNAADTPRADLAAYGASKAAASSFTRALGVELAPLGVRCNVVSPGSTDTPMQRGMWSGPDGAAAVIAGSPDRFRAGIPLGRLADPADIAAAVRFLASSEARHITLHDLRVDGGATPRT</sequence>
<dbReference type="InterPro" id="IPR036291">
    <property type="entry name" value="NAD(P)-bd_dom_sf"/>
</dbReference>
<evidence type="ECO:0000256" key="2">
    <source>
        <dbReference type="ARBA" id="ARBA00023002"/>
    </source>
</evidence>
<comment type="similarity">
    <text evidence="1">Belongs to the short-chain dehydrogenases/reductases (SDR) family.</text>
</comment>
<dbReference type="PRINTS" id="PR00080">
    <property type="entry name" value="SDRFAMILY"/>
</dbReference>
<dbReference type="InterPro" id="IPR020904">
    <property type="entry name" value="Sc_DH/Rdtase_CS"/>
</dbReference>
<keyword evidence="2 5" id="KW-0560">Oxidoreductase</keyword>
<evidence type="ECO:0000256" key="1">
    <source>
        <dbReference type="ARBA" id="ARBA00006484"/>
    </source>
</evidence>
<dbReference type="SUPFAM" id="SSF51735">
    <property type="entry name" value="NAD(P)-binding Rossmann-fold domains"/>
    <property type="match status" value="1"/>
</dbReference>
<dbReference type="InterPro" id="IPR057326">
    <property type="entry name" value="KR_dom"/>
</dbReference>
<dbReference type="NCBIfam" id="TIGR04316">
    <property type="entry name" value="dhbA_paeA"/>
    <property type="match status" value="1"/>
</dbReference>
<gene>
    <name evidence="5" type="ORF">O4U47_30780</name>
</gene>
<dbReference type="PROSITE" id="PS00061">
    <property type="entry name" value="ADH_SHORT"/>
    <property type="match status" value="1"/>
</dbReference>
<evidence type="ECO:0000259" key="4">
    <source>
        <dbReference type="SMART" id="SM00822"/>
    </source>
</evidence>
<dbReference type="GO" id="GO:0008667">
    <property type="term" value="F:2,3-dihydro-2,3-dihydroxybenzoate dehydrogenase activity"/>
    <property type="evidence" value="ECO:0007669"/>
    <property type="project" value="UniProtKB-EC"/>
</dbReference>
<dbReference type="Proteomes" id="UP001165685">
    <property type="component" value="Unassembled WGS sequence"/>
</dbReference>
<dbReference type="RefSeq" id="WP_270681516.1">
    <property type="nucleotide sequence ID" value="NZ_JAQFWP010000117.1"/>
</dbReference>
<comment type="caution">
    <text evidence="5">The sequence shown here is derived from an EMBL/GenBank/DDBJ whole genome shotgun (WGS) entry which is preliminary data.</text>
</comment>
<name>A0ABT4TW47_9ACTN</name>
<dbReference type="Pfam" id="PF13561">
    <property type="entry name" value="adh_short_C2"/>
    <property type="match status" value="1"/>
</dbReference>
<evidence type="ECO:0000313" key="5">
    <source>
        <dbReference type="EMBL" id="MDA2808931.1"/>
    </source>
</evidence>